<keyword evidence="15 19" id="KW-0234">DNA repair</keyword>
<keyword evidence="9 19" id="KW-0378">Hydrolase</keyword>
<dbReference type="InterPro" id="IPR047187">
    <property type="entry name" value="SF1_C_Upf1"/>
</dbReference>
<evidence type="ECO:0000256" key="11">
    <source>
        <dbReference type="ARBA" id="ARBA00022840"/>
    </source>
</evidence>
<dbReference type="InterPro" id="IPR027417">
    <property type="entry name" value="P-loop_NTPase"/>
</dbReference>
<evidence type="ECO:0000256" key="14">
    <source>
        <dbReference type="ARBA" id="ARBA00023125"/>
    </source>
</evidence>
<keyword evidence="16 19" id="KW-0539">Nucleus</keyword>
<dbReference type="InterPro" id="IPR045055">
    <property type="entry name" value="DNA2/NAM7-like"/>
</dbReference>
<feature type="compositionally biased region" description="Low complexity" evidence="20">
    <location>
        <begin position="18"/>
        <end position="27"/>
    </location>
</feature>
<keyword evidence="8 19" id="KW-0227">DNA damage</keyword>
<dbReference type="Gene3D" id="3.90.320.10">
    <property type="match status" value="1"/>
</dbReference>
<feature type="compositionally biased region" description="Basic and acidic residues" evidence="20">
    <location>
        <begin position="45"/>
        <end position="58"/>
    </location>
</feature>
<comment type="catalytic activity">
    <reaction evidence="18 19">
        <text>ATP + H2O = ADP + phosphate + H(+)</text>
        <dbReference type="Rhea" id="RHEA:13065"/>
        <dbReference type="ChEBI" id="CHEBI:15377"/>
        <dbReference type="ChEBI" id="CHEBI:15378"/>
        <dbReference type="ChEBI" id="CHEBI:30616"/>
        <dbReference type="ChEBI" id="CHEBI:43474"/>
        <dbReference type="ChEBI" id="CHEBI:456216"/>
        <dbReference type="EC" id="3.6.4.12"/>
    </reaction>
</comment>
<keyword evidence="14 19" id="KW-0238">DNA-binding</keyword>
<evidence type="ECO:0000256" key="1">
    <source>
        <dbReference type="ARBA" id="ARBA00001966"/>
    </source>
</evidence>
<evidence type="ECO:0000313" key="25">
    <source>
        <dbReference type="Proteomes" id="UP001165060"/>
    </source>
</evidence>
<dbReference type="EC" id="3.6.4.12" evidence="19"/>
<evidence type="ECO:0000256" key="19">
    <source>
        <dbReference type="RuleBase" id="RU367041"/>
    </source>
</evidence>
<evidence type="ECO:0000256" key="4">
    <source>
        <dbReference type="ARBA" id="ARBA00022705"/>
    </source>
</evidence>
<comment type="subcellular location">
    <subcellularLocation>
        <location evidence="19">Nucleus</location>
    </subcellularLocation>
    <subcellularLocation>
        <location evidence="19">Chromosome</location>
    </subcellularLocation>
</comment>
<feature type="region of interest" description="Disordered" evidence="20">
    <location>
        <begin position="460"/>
        <end position="529"/>
    </location>
</feature>
<evidence type="ECO:0000256" key="5">
    <source>
        <dbReference type="ARBA" id="ARBA00022722"/>
    </source>
</evidence>
<dbReference type="InterPro" id="IPR014808">
    <property type="entry name" value="DNA_replication_fac_Dna2_N"/>
</dbReference>
<evidence type="ECO:0000256" key="18">
    <source>
        <dbReference type="ARBA" id="ARBA00047995"/>
    </source>
</evidence>
<keyword evidence="17 19" id="KW-0511">Multifunctional enzyme</keyword>
<feature type="compositionally biased region" description="Low complexity" evidence="20">
    <location>
        <begin position="175"/>
        <end position="185"/>
    </location>
</feature>
<evidence type="ECO:0000256" key="6">
    <source>
        <dbReference type="ARBA" id="ARBA00022723"/>
    </source>
</evidence>
<feature type="domain" description="DNA replication factor Dna2 N-terminal" evidence="21">
    <location>
        <begin position="185"/>
        <end position="406"/>
    </location>
</feature>
<comment type="function">
    <text evidence="19">Key enzyme involved in DNA replication and DNA repair. Involved in Okazaki fragments processing by cleaving long flaps that escape FEN1: flaps that are longer than 27 nucleotides are coated by replication protein A complex (RPA), leading to recruit DNA2 which cleaves the flap until it is too short to bind RPA and becomes a substrate for FEN1. Also involved in 5'-end resection of DNA during double-strand break (DSB) repair by mediating the cleavage of 5'-ssDNA.</text>
</comment>
<feature type="domain" description="DNA2/NAM7 helicase helicase" evidence="22">
    <location>
        <begin position="1027"/>
        <end position="1097"/>
    </location>
</feature>
<comment type="similarity">
    <text evidence="2 19">Belongs to the DNA2/NAM7 helicase family.</text>
</comment>
<keyword evidence="6 19" id="KW-0479">Metal-binding</keyword>
<name>A0ABQ6N1T8_9STRA</name>
<dbReference type="EMBL" id="BRYB01002017">
    <property type="protein sequence ID" value="GMI38203.1"/>
    <property type="molecule type" value="Genomic_DNA"/>
</dbReference>
<keyword evidence="11 19" id="KW-0067">ATP-binding</keyword>
<keyword evidence="3 19" id="KW-0004">4Fe-4S</keyword>
<keyword evidence="12 19" id="KW-0408">Iron</keyword>
<comment type="cofactor">
    <cofactor evidence="1">
        <name>[4Fe-4S] cluster</name>
        <dbReference type="ChEBI" id="CHEBI:49883"/>
    </cofactor>
</comment>
<evidence type="ECO:0000256" key="9">
    <source>
        <dbReference type="ARBA" id="ARBA00022801"/>
    </source>
</evidence>
<evidence type="ECO:0000256" key="15">
    <source>
        <dbReference type="ARBA" id="ARBA00023204"/>
    </source>
</evidence>
<gene>
    <name evidence="24" type="ORF">TeGR_g9227</name>
</gene>
<feature type="region of interest" description="Disordered" evidence="20">
    <location>
        <begin position="580"/>
        <end position="602"/>
    </location>
</feature>
<feature type="compositionally biased region" description="Polar residues" evidence="20">
    <location>
        <begin position="498"/>
        <end position="511"/>
    </location>
</feature>
<feature type="region of interest" description="Disordered" evidence="20">
    <location>
        <begin position="165"/>
        <end position="185"/>
    </location>
</feature>
<keyword evidence="19" id="KW-0158">Chromosome</keyword>
<evidence type="ECO:0000256" key="16">
    <source>
        <dbReference type="ARBA" id="ARBA00023242"/>
    </source>
</evidence>
<keyword evidence="4 19" id="KW-0235">DNA replication</keyword>
<evidence type="ECO:0000259" key="22">
    <source>
        <dbReference type="Pfam" id="PF13086"/>
    </source>
</evidence>
<dbReference type="Proteomes" id="UP001165060">
    <property type="component" value="Unassembled WGS sequence"/>
</dbReference>
<dbReference type="InterPro" id="IPR041679">
    <property type="entry name" value="DNA2/NAM7-like_C"/>
</dbReference>
<evidence type="ECO:0000256" key="20">
    <source>
        <dbReference type="SAM" id="MobiDB-lite"/>
    </source>
</evidence>
<dbReference type="Pfam" id="PF13087">
    <property type="entry name" value="AAA_12"/>
    <property type="match status" value="1"/>
</dbReference>
<feature type="domain" description="DNA2/NAM7 helicase helicase" evidence="22">
    <location>
        <begin position="909"/>
        <end position="993"/>
    </location>
</feature>
<dbReference type="Pfam" id="PF08696">
    <property type="entry name" value="Dna2"/>
    <property type="match status" value="1"/>
</dbReference>
<feature type="compositionally biased region" description="Pro residues" evidence="20">
    <location>
        <begin position="65"/>
        <end position="84"/>
    </location>
</feature>
<dbReference type="PANTHER" id="PTHR10887:SF433">
    <property type="entry name" value="DNA REPLICATION ATP-DEPENDENT HELICASE_NUCLEASE DNA2"/>
    <property type="match status" value="1"/>
</dbReference>
<dbReference type="InterPro" id="IPR011604">
    <property type="entry name" value="PDDEXK-like_dom_sf"/>
</dbReference>
<sequence>TSSATYQTSNTSDRSRSPRSAKASAKPAPRRESGDSAFDALLDNVGKEIDARVSRERSGASSTPSPVPVPAHPTPIPSPPPDLPAVPARAPTVVPNDDIVDLPFDDAPPRPLPAVPAELAPLALIRNPATSPDRRSVEFLQSSRYIVVWVHDDPSTNTKILEVRPWTRASPPPSSTTTTSSSANASTTKHVYLRGDWYHAPVKPDDTFNIVSTFNKCETSFGHLPLVLHTNPPRGSSPDDLLLVLHPDSILAPSYVSEHSGCRRRAVLKYRNKGGAFERNKAAALGDFRHKLFQKTLQEDDMSLKNFKDVTRDIVKGHTESIIAAGLTENETCNELLKMHPHAMEFAQKYTNMKTDNMDDDAEGGELLGAPGTSPAMFRATDVFGIEEEAFLPSLGLKGFIDLTLEATVKGREGGVFGEAAKKKYLLPLELKTGRKQDMRSEHMGQLTLYTLMLQATHGSHNLTRPPSLSPARPSTKDFNHARSPSSSIATSHSSRSGNSAATPKPSSGKQLWSPGEGRSTHMNNATSKLGAGGSGVLLYLNDESFHARRIEPTISHYKALLAIRNELACNIKESEKPRAVRRERDLATGETSVQVLPAPPTKLPPIEVGESMCANCFSQSECMLYRRSELYMTGTEPTAENSPRIIHENTRHLTPAHLQYFHDWDRMLDLELAECNVNIVKSWLVPSEERELLTSRTVSKLEWEGQEMNPLMMSSGKELKTWVLRFKRDGIAPGQTPCTTQQSQTSQRKHSLTGIKIDKGDRVVLSTDHSITASLAESSSASPGSRHQLHIVKGHVHSIDDEHISLTSSDDEFQRLSNIWNNWNAKNRVLRFRIDADEFATSGGALRQNLIDLCKHDENKAFLRRMIVDFDKPRFSEINRSALFQAPSGASAVPGCDLLDLYEESDSLNLDQMNAVLKIVHAKDYVVVQGLPGTGKTWTMAYIIRLLVAKGMRVLVTSYTHAAVDNLLCELRKSGMGDGEGKGDVLRVGSEFSIDKNCHDIVPKRIALEKYGVLDDEDQVQITADALRRVMMDSKVVGVSCLTAPKSPLINAIGEQFDIVIVDEAGQITQPAILGGLGKASKFVLVGDHMQLPPLVRDEGAAAAGYNVSLLKRLAEKVPESIAQLTLQYRMHEHIVMLCNAIAYGGDLKCGNEQVRTGKIAYPNGKWQETLPGMRLSTERMFLKAGWLESALLEDNVVTFLDTDAIGAELETDGSRKKKGAEKKPRDAGTLSIVNGVEVSVVEDVVRGLKQGCGMALKDVGIISHYKAQVRALNNNDFLNVCKADDGLQINTIDSYQGRDKKCIIVSFVRSNEEGAGGALLKDFRRINVAFSRAKVKLIMVGSVKTLRRGSDCMKTALAEMEQNGWVKALK</sequence>
<evidence type="ECO:0000256" key="17">
    <source>
        <dbReference type="ARBA" id="ARBA00023268"/>
    </source>
</evidence>
<evidence type="ECO:0000259" key="23">
    <source>
        <dbReference type="Pfam" id="PF13087"/>
    </source>
</evidence>
<evidence type="ECO:0000256" key="7">
    <source>
        <dbReference type="ARBA" id="ARBA00022741"/>
    </source>
</evidence>
<evidence type="ECO:0000256" key="10">
    <source>
        <dbReference type="ARBA" id="ARBA00022806"/>
    </source>
</evidence>
<proteinExistence type="inferred from homology"/>
<feature type="domain" description="DNA2/NAM7 helicase-like C-terminal" evidence="23">
    <location>
        <begin position="1107"/>
        <end position="1345"/>
    </location>
</feature>
<protein>
    <recommendedName>
        <fullName evidence="19">DNA replication ATP-dependent helicase/nuclease</fullName>
        <ecNumber evidence="19">3.1.-.-</ecNumber>
        <ecNumber evidence="19">3.6.4.12</ecNumber>
    </recommendedName>
</protein>
<dbReference type="Pfam" id="PF13086">
    <property type="entry name" value="AAA_11"/>
    <property type="match status" value="2"/>
</dbReference>
<dbReference type="EC" id="3.1.-.-" evidence="19"/>
<keyword evidence="7 19" id="KW-0547">Nucleotide-binding</keyword>
<accession>A0ABQ6N1T8</accession>
<evidence type="ECO:0000256" key="12">
    <source>
        <dbReference type="ARBA" id="ARBA00023004"/>
    </source>
</evidence>
<dbReference type="PANTHER" id="PTHR10887">
    <property type="entry name" value="DNA2/NAM7 HELICASE FAMILY"/>
    <property type="match status" value="1"/>
</dbReference>
<keyword evidence="5 19" id="KW-0540">Nuclease</keyword>
<evidence type="ECO:0000259" key="21">
    <source>
        <dbReference type="Pfam" id="PF08696"/>
    </source>
</evidence>
<evidence type="ECO:0000313" key="24">
    <source>
        <dbReference type="EMBL" id="GMI38203.1"/>
    </source>
</evidence>
<keyword evidence="10 19" id="KW-0347">Helicase</keyword>
<feature type="region of interest" description="Disordered" evidence="20">
    <location>
        <begin position="1"/>
        <end position="85"/>
    </location>
</feature>
<evidence type="ECO:0000256" key="2">
    <source>
        <dbReference type="ARBA" id="ARBA00007913"/>
    </source>
</evidence>
<dbReference type="Gene3D" id="3.40.50.300">
    <property type="entry name" value="P-loop containing nucleotide triphosphate hydrolases"/>
    <property type="match status" value="3"/>
</dbReference>
<dbReference type="InterPro" id="IPR041677">
    <property type="entry name" value="DNA2/NAM7_AAA_11"/>
</dbReference>
<dbReference type="Gene3D" id="2.40.30.270">
    <property type="match status" value="1"/>
</dbReference>
<organism evidence="24 25">
    <name type="scientific">Tetraparma gracilis</name>
    <dbReference type="NCBI Taxonomy" id="2962635"/>
    <lineage>
        <taxon>Eukaryota</taxon>
        <taxon>Sar</taxon>
        <taxon>Stramenopiles</taxon>
        <taxon>Ochrophyta</taxon>
        <taxon>Bolidophyceae</taxon>
        <taxon>Parmales</taxon>
        <taxon>Triparmaceae</taxon>
        <taxon>Tetraparma</taxon>
    </lineage>
</organism>
<evidence type="ECO:0000256" key="13">
    <source>
        <dbReference type="ARBA" id="ARBA00023014"/>
    </source>
</evidence>
<keyword evidence="25" id="KW-1185">Reference proteome</keyword>
<evidence type="ECO:0000256" key="8">
    <source>
        <dbReference type="ARBA" id="ARBA00022763"/>
    </source>
</evidence>
<comment type="caution">
    <text evidence="24">The sequence shown here is derived from an EMBL/GenBank/DDBJ whole genome shotgun (WGS) entry which is preliminary data.</text>
</comment>
<reference evidence="24 25" key="1">
    <citation type="journal article" date="2023" name="Commun. Biol.">
        <title>Genome analysis of Parmales, the sister group of diatoms, reveals the evolutionary specialization of diatoms from phago-mixotrophs to photoautotrophs.</title>
        <authorList>
            <person name="Ban H."/>
            <person name="Sato S."/>
            <person name="Yoshikawa S."/>
            <person name="Yamada K."/>
            <person name="Nakamura Y."/>
            <person name="Ichinomiya M."/>
            <person name="Sato N."/>
            <person name="Blanc-Mathieu R."/>
            <person name="Endo H."/>
            <person name="Kuwata A."/>
            <person name="Ogata H."/>
        </authorList>
    </citation>
    <scope>NUCLEOTIDE SEQUENCE [LARGE SCALE GENOMIC DNA]</scope>
</reference>
<feature type="compositionally biased region" description="Polar residues" evidence="20">
    <location>
        <begin position="1"/>
        <end position="12"/>
    </location>
</feature>
<keyword evidence="13 19" id="KW-0411">Iron-sulfur</keyword>
<feature type="non-terminal residue" evidence="24">
    <location>
        <position position="1"/>
    </location>
</feature>
<dbReference type="CDD" id="cd18808">
    <property type="entry name" value="SF1_C_Upf1"/>
    <property type="match status" value="1"/>
</dbReference>
<dbReference type="SUPFAM" id="SSF52540">
    <property type="entry name" value="P-loop containing nucleoside triphosphate hydrolases"/>
    <property type="match status" value="1"/>
</dbReference>
<feature type="compositionally biased region" description="Low complexity" evidence="20">
    <location>
        <begin position="484"/>
        <end position="497"/>
    </location>
</feature>
<evidence type="ECO:0000256" key="3">
    <source>
        <dbReference type="ARBA" id="ARBA00022485"/>
    </source>
</evidence>